<reference evidence="14 15" key="1">
    <citation type="submission" date="2022-05" db="EMBL/GenBank/DDBJ databases">
        <authorList>
            <consortium name="Genoscope - CEA"/>
            <person name="William W."/>
        </authorList>
    </citation>
    <scope>NUCLEOTIDE SEQUENCE [LARGE SCALE GENOMIC DNA]</scope>
</reference>
<dbReference type="PROSITE" id="PS51233">
    <property type="entry name" value="VWFD"/>
    <property type="match status" value="3"/>
</dbReference>
<dbReference type="InterPro" id="IPR001007">
    <property type="entry name" value="VWF_dom"/>
</dbReference>
<dbReference type="SMART" id="SM00041">
    <property type="entry name" value="CT"/>
    <property type="match status" value="1"/>
</dbReference>
<dbReference type="PROSITE" id="PS01185">
    <property type="entry name" value="CTCK_1"/>
    <property type="match status" value="1"/>
</dbReference>
<comment type="similarity">
    <text evidence="2">Belongs to the thrombospondin family.</text>
</comment>
<dbReference type="SMART" id="SM00192">
    <property type="entry name" value="LDLa"/>
    <property type="match status" value="3"/>
</dbReference>
<dbReference type="InterPro" id="IPR001846">
    <property type="entry name" value="VWF_type-D"/>
</dbReference>
<dbReference type="SMART" id="SM00215">
    <property type="entry name" value="VWC_out"/>
    <property type="match status" value="4"/>
</dbReference>
<feature type="disulfide bond" evidence="8">
    <location>
        <begin position="2020"/>
        <end position="2032"/>
    </location>
</feature>
<feature type="compositionally biased region" description="Polar residues" evidence="9">
    <location>
        <begin position="1761"/>
        <end position="1815"/>
    </location>
</feature>
<feature type="domain" description="CTCK" evidence="10">
    <location>
        <begin position="3074"/>
        <end position="3161"/>
    </location>
</feature>
<evidence type="ECO:0000313" key="14">
    <source>
        <dbReference type="EMBL" id="CAH3165513.1"/>
    </source>
</evidence>
<dbReference type="Proteomes" id="UP001159405">
    <property type="component" value="Unassembled WGS sequence"/>
</dbReference>
<feature type="disulfide bond" evidence="8">
    <location>
        <begin position="2039"/>
        <end position="2054"/>
    </location>
</feature>
<feature type="compositionally biased region" description="Low complexity" evidence="9">
    <location>
        <begin position="1746"/>
        <end position="1760"/>
    </location>
</feature>
<dbReference type="InterPro" id="IPR006207">
    <property type="entry name" value="Cys_knot_C"/>
</dbReference>
<dbReference type="EMBL" id="CALNXK010000133">
    <property type="protein sequence ID" value="CAH3165513.1"/>
    <property type="molecule type" value="Genomic_DNA"/>
</dbReference>
<dbReference type="Pfam" id="PF00093">
    <property type="entry name" value="VWC"/>
    <property type="match status" value="1"/>
</dbReference>
<dbReference type="PROSITE" id="PS01208">
    <property type="entry name" value="VWFC_1"/>
    <property type="match status" value="1"/>
</dbReference>
<dbReference type="Gene3D" id="2.60.120.260">
    <property type="entry name" value="Galactose-binding domain-like"/>
    <property type="match status" value="1"/>
</dbReference>
<feature type="compositionally biased region" description="Polar residues" evidence="9">
    <location>
        <begin position="1250"/>
        <end position="1263"/>
    </location>
</feature>
<dbReference type="Pfam" id="PF00094">
    <property type="entry name" value="VWD"/>
    <property type="match status" value="3"/>
</dbReference>
<dbReference type="InterPro" id="IPR002919">
    <property type="entry name" value="TIL_dom"/>
</dbReference>
<evidence type="ECO:0000256" key="8">
    <source>
        <dbReference type="PROSITE-ProRule" id="PRU00124"/>
    </source>
</evidence>
<feature type="domain" description="VWFD" evidence="13">
    <location>
        <begin position="410"/>
        <end position="582"/>
    </location>
</feature>
<comment type="caution">
    <text evidence="7">Lacks conserved residue(s) required for the propagation of feature annotation.</text>
</comment>
<evidence type="ECO:0000256" key="1">
    <source>
        <dbReference type="ARBA" id="ARBA00004239"/>
    </source>
</evidence>
<evidence type="ECO:0000256" key="3">
    <source>
        <dbReference type="ARBA" id="ARBA00022737"/>
    </source>
</evidence>
<feature type="region of interest" description="Disordered" evidence="9">
    <location>
        <begin position="2586"/>
        <end position="2731"/>
    </location>
</feature>
<feature type="compositionally biased region" description="Polar residues" evidence="9">
    <location>
        <begin position="2622"/>
        <end position="2640"/>
    </location>
</feature>
<feature type="domain" description="VWFC" evidence="12">
    <location>
        <begin position="1952"/>
        <end position="2013"/>
    </location>
</feature>
<feature type="compositionally biased region" description="Polar residues" evidence="9">
    <location>
        <begin position="1725"/>
        <end position="1745"/>
    </location>
</feature>
<feature type="disulfide bond" evidence="7">
    <location>
        <begin position="3090"/>
        <end position="3139"/>
    </location>
</feature>
<dbReference type="InterPro" id="IPR008979">
    <property type="entry name" value="Galactose-bd-like_sf"/>
</dbReference>
<dbReference type="Pfam" id="PF00057">
    <property type="entry name" value="Ldl_recept_a"/>
    <property type="match status" value="3"/>
</dbReference>
<feature type="compositionally biased region" description="Low complexity" evidence="9">
    <location>
        <begin position="1599"/>
        <end position="1621"/>
    </location>
</feature>
<keyword evidence="6" id="KW-0325">Glycoprotein</keyword>
<feature type="disulfide bond" evidence="7">
    <location>
        <begin position="3105"/>
        <end position="3157"/>
    </location>
</feature>
<evidence type="ECO:0000256" key="4">
    <source>
        <dbReference type="ARBA" id="ARBA00022889"/>
    </source>
</evidence>
<dbReference type="PROSITE" id="PS01285">
    <property type="entry name" value="FA58C_1"/>
    <property type="match status" value="1"/>
</dbReference>
<sequence>MYKKNCPAGLRYNYVIKQCDWPANVTWIVPVEVRTILATAVPSGAMNEPDVCFSWRSHVKTFDGRYIYFPGRCTYKLIHDCQDDLFSVHMFTDPHCKDTETCRRAVNLYLGGLDIKIQLGESDQVTVNDKNVSLPHIINNVVIEKVSSYTVTYGYNGITVLWDGKDAVYAHVSTNHRNRTCGLCGNYNGLPDDDFMTYDHQQVSSVAKFGNSWRMTDVNQLCPNVREEETKSPCSSVTKYNMTQVHKLCSYLRNSTFFLCHMVLDPAPFIKMCEEELCRCSLSERRDCACSAFTQYARACARNKVPISWRTNSFCPIKCPNTLWFNECGSSCSPTCQIKKRNYICPQRCLDGCYCANGTVYDGQRCVPEQQCPCFHNKQQFAPNSVIKRDCNNCTCANGRWRCTTKQCPGICSISGDPHYRTFDGLHFSFMGRCQYVLAKDCINNLFTILVDNVECGSGGTVSCTKNVYIQLNGTVITLKERGRVLINGNKIADFPRVVTNYIIRQLSSSVISVQSPIGVLVTWDGISRAYVKVEPRFRGMTCGLCGTFNSNQNDDLTTKENLVETSVLAFGNSWKVNPVCNDTKASRHPCEMQIQRKATAEKLCNRLMQAPFNKCHHTLNPADGYLADCIFDVCGCQQSTQCLCNAIANYVHDCARRGVVIEWINSQVMPQCDVVCSIPGQMYQVCGSSCKRTCREISMDVPCLRECAEGCNCPVGKALTDDNQCVPYSKCPCYHNGRAYAPGTVIKPTNCKECLCKDGQFICTNKCSLFCPPGRSWVACGAQCVKTCNNYHLPCLDNTCQEGCICPKGMVLHNKQCINSSQCLCHHGGQRYRPGEKIKVDCNICYCRGSQWSCTNYVCSGTCSVYGEQNYITFDGKRYTFSGACEYILAQDSCNDSSADTFQIQVQNVPCGSSGLTCTKKVSVIINNTVITLEREKTPVISSLPGASTVHMNGKFQIRELHLFTVLDTEFGLTVTWDRGTRLYITLDPKFKGQTCGLCGNFNGDRNDDFMSPQMLPETLPNNFGDSWKIDSTCPDAVSPRNPCATNKHREPWAHKMCSVIRGDVFKPCHHVVDPGSWYDACYRDACACDNGGDCECLCTAIAAYGHECCKHGVAIKWRTQELCPIQCPHKEDSCTEYTACETACPKTCESLCEVSPRHCPVQLEGCACPNGTVLRNGRCIAPRDCPCNAGGVIYEPGSISVINCQRCSCESGCLSCTGPTCPTPAAKTSSPPETNAMAKPSGGFIPTPTVSGGRSESTLKSTKWTILRTKSPTKAISKTPGNTTTSYIINEVTTIHPLGKASPSPTKKVTSNAKSSSSLETTTMSSTSTEKSSPLLERTATTSSSTAETSLLPETTTTPSSSTAKTSSKPEKTTASSLNTTKTSSPPETTTVSSPSSAKTFSPPETTTASSPNTTETSSPPEKTTASSPSSAKTFSPPETTTVSSPSSAKTFSPPETTTMSSPSTTETSSPPETKTASSPSTAKTSSLTETTTASSTSTAETFSPPETTTGSSSSIDKTSSLPETKTASSPSTARTSSPPETTTASSLGTAKTSSPPETTTASSPSTAGVFSPPETTTASSLGTAKTSSPPETTAMSSPSRNETSSPPETTTASSPNTAKTFSPSNAGAFSLGKKTTTASPNKSKTFSTPATTTMSSPSTAEKSSQPERTMSSLSIAETSSPLETTTMSSASAAETSSPPETTTVSSPSTAQTFSSSQATMTLPSTAKNSSPPETTMSSSRAAETSSPPETTTVSSPSMAQTFSSSQTTMSLPSTAKNSSPPETTMSSSRAAETSSPAETTMSSTGTTEIFSPLETTTISLPSTAETASIPQATTVSFPSTANAKASTKSQETLSTAEKIFLGPTMTSRSPWKILTNITLTTKPRTIISPTTPSCPQGKVYTKCKSNCEDTCQHMNKTCDPLPTNACFPGCQCPDGTVFNGTRCVRPAECICYSNGKYYDPGSTWNNSCERCWCWNNSVICRAIRCPPIINCSSDKFTVLKSPGKCCKTCVKKNFTTCQPSTFRCTDGTCITNHWLCDGQEDCDTGEDELNCTDVLPCHKPLGLSSHAVPDFSFGASSSIDVYYRPGEGRLNNSHIVGRGSGAWCSGLHDVAPYLQVNLGSVRKVTAVATQGHPVLHKWVTLFRLSYSLNGVTWSKISEVFQGNTNQSTVVTNKLRQPILAQYIRVHAQQWYLGVCLRIEVYGCAAVSPIPFTPTVLITPICSEFRCKNGQCIKQSLLCDGDDDCGDDSDELHCVTTCNEFRCNNSTCISFRSLCDGYQDCSQGEDEESCPTSAITTIPQANTTASSGVTGGSMSATKAPKNITLSTHGSKAPTHTTSSTTSLSPTKNNSKTPGTQTSLAHTSHLGPLTTKISPPGAGDVMTSPTTPMRTTMLPIASECADECTCFMNCNGMIVCPFSGSCSYCSCRKGTIMHQTKCVVPMPPPCIKRCEYKGLRLRVDTRIQRDCQVCTCRRTPHTLDQSDLFCQRTCTQTCSQGFKLVIPDRQDECCRCELNKSKCVRMTFKLSTDGNNSKNILKPEHTRIAVKFDSKAFFNSCALNKNTSSSFHLINISLFFTAMGMPPTRSYEETTSGNKAQIKLSTRQPKKTSTMTTFSKSYSTNGSTTHNVSITTSNATRATSPYKEQPSTSSTPRSSAQKPTTTTGSSTSLAVNKPTGMSNITIATPKKESTTKSSKLSYSNKNTATKNTVTAPSTQTTTQEKATRASTTPSAFVAANESTTLASATPESFTSNQPARLPNTTKGMKTIGIQILQILFIQNPFPLCPLSLLLIVKYQNTEMFYLSRAALKCCFNVFCTGLWGTSFSTNHVICKGSCERRIRANKTITTNFSKLVISFPAPFGCVWSNCTCSKTCADLSEDTIIPCTSENCSPGWKCPPSLVLLNSRWVSPVLECPCYHNNTFYKTGGKFENGTCNSCMCLGDSVVCAQSCNIKSCPTGEELVDEPGKCCFCRKKPTTSARNLSTTNTMAGVKPTSYMAPTVRKVLTPKVSTTSERQTTEAAANQITRVKTWTNYTQTTPQPMKTKTIQTTAAPISSRLPSTESASPKAGVKLGLCDVHTKNISSITDEAGCFSTQPIQQTSCQGFCNSIAIANISSPFVQIHCSCCKPQNFTLATVPMQCLNGGGKLFKYFIITECSCDSCVDTVYQAKLQTMHGNVTKLADKKTLN</sequence>
<evidence type="ECO:0000259" key="13">
    <source>
        <dbReference type="PROSITE" id="PS51233"/>
    </source>
</evidence>
<dbReference type="SMART" id="SM00214">
    <property type="entry name" value="VWC"/>
    <property type="match status" value="6"/>
</dbReference>
<feature type="domain" description="F5/8 type C" evidence="11">
    <location>
        <begin position="2060"/>
        <end position="2206"/>
    </location>
</feature>
<feature type="domain" description="VWFC" evidence="12">
    <location>
        <begin position="734"/>
        <end position="790"/>
    </location>
</feature>
<feature type="compositionally biased region" description="Low complexity" evidence="9">
    <location>
        <begin position="2332"/>
        <end position="2354"/>
    </location>
</feature>
<feature type="compositionally biased region" description="Polar residues" evidence="9">
    <location>
        <begin position="1622"/>
        <end position="1644"/>
    </location>
</feature>
<name>A0ABN8QIZ9_9CNID</name>
<keyword evidence="15" id="KW-1185">Reference proteome</keyword>
<dbReference type="PRINTS" id="PR00261">
    <property type="entry name" value="LDLRECEPTOR"/>
</dbReference>
<feature type="disulfide bond" evidence="8">
    <location>
        <begin position="2027"/>
        <end position="2045"/>
    </location>
</feature>
<protein>
    <recommendedName>
        <fullName evidence="16">Mucin-5AC</fullName>
    </recommendedName>
</protein>
<dbReference type="InterPro" id="IPR023415">
    <property type="entry name" value="LDLR_class-A_CS"/>
</dbReference>
<dbReference type="InterPro" id="IPR002172">
    <property type="entry name" value="LDrepeatLR_classA_rpt"/>
</dbReference>
<dbReference type="PROSITE" id="PS50184">
    <property type="entry name" value="VWFC_2"/>
    <property type="match status" value="3"/>
</dbReference>
<dbReference type="InterPro" id="IPR036084">
    <property type="entry name" value="Ser_inhib-like_sf"/>
</dbReference>
<dbReference type="Pfam" id="PF00754">
    <property type="entry name" value="F5_F8_type_C"/>
    <property type="match status" value="1"/>
</dbReference>
<feature type="compositionally biased region" description="Low complexity" evidence="9">
    <location>
        <begin position="1317"/>
        <end position="1570"/>
    </location>
</feature>
<dbReference type="Pfam" id="PF01826">
    <property type="entry name" value="TIL"/>
    <property type="match status" value="4"/>
</dbReference>
<dbReference type="Gene3D" id="6.20.200.20">
    <property type="match status" value="1"/>
</dbReference>
<evidence type="ECO:0000259" key="12">
    <source>
        <dbReference type="PROSITE" id="PS50184"/>
    </source>
</evidence>
<dbReference type="PANTHER" id="PTHR11339">
    <property type="entry name" value="EXTRACELLULAR MATRIX GLYCOPROTEIN RELATED"/>
    <property type="match status" value="1"/>
</dbReference>
<feature type="disulfide bond" evidence="8">
    <location>
        <begin position="2277"/>
        <end position="2292"/>
    </location>
</feature>
<feature type="compositionally biased region" description="Polar residues" evidence="9">
    <location>
        <begin position="1576"/>
        <end position="1598"/>
    </location>
</feature>
<comment type="subcellular location">
    <subcellularLocation>
        <location evidence="1">Secreted</location>
        <location evidence="1">Extracellular space</location>
    </subcellularLocation>
</comment>
<feature type="compositionally biased region" description="Polar residues" evidence="9">
    <location>
        <begin position="1664"/>
        <end position="1685"/>
    </location>
</feature>
<accession>A0ABN8QIZ9</accession>
<evidence type="ECO:0000313" key="15">
    <source>
        <dbReference type="Proteomes" id="UP001159405"/>
    </source>
</evidence>
<evidence type="ECO:0000256" key="2">
    <source>
        <dbReference type="ARBA" id="ARBA00009456"/>
    </source>
</evidence>
<dbReference type="PROSITE" id="PS50068">
    <property type="entry name" value="LDLRA_2"/>
    <property type="match status" value="3"/>
</dbReference>
<dbReference type="InterPro" id="IPR036055">
    <property type="entry name" value="LDL_receptor-like_sf"/>
</dbReference>
<feature type="domain" description="VWFD" evidence="13">
    <location>
        <begin position="49"/>
        <end position="223"/>
    </location>
</feature>
<feature type="compositionally biased region" description="Polar residues" evidence="9">
    <location>
        <begin position="2590"/>
        <end position="2604"/>
    </location>
</feature>
<dbReference type="Gene3D" id="2.10.25.10">
    <property type="entry name" value="Laminin"/>
    <property type="match status" value="5"/>
</dbReference>
<gene>
    <name evidence="14" type="ORF">PLOB_00007190</name>
</gene>
<feature type="region of interest" description="Disordered" evidence="9">
    <location>
        <begin position="1229"/>
        <end position="1263"/>
    </location>
</feature>
<dbReference type="Pfam" id="PF08742">
    <property type="entry name" value="C8"/>
    <property type="match status" value="3"/>
</dbReference>
<dbReference type="SUPFAM" id="SSF49785">
    <property type="entry name" value="Galactose-binding domain-like"/>
    <property type="match status" value="1"/>
</dbReference>
<feature type="disulfide bond" evidence="7">
    <location>
        <begin position="3101"/>
        <end position="3155"/>
    </location>
</feature>
<organism evidence="14 15">
    <name type="scientific">Porites lobata</name>
    <dbReference type="NCBI Taxonomy" id="104759"/>
    <lineage>
        <taxon>Eukaryota</taxon>
        <taxon>Metazoa</taxon>
        <taxon>Cnidaria</taxon>
        <taxon>Anthozoa</taxon>
        <taxon>Hexacorallia</taxon>
        <taxon>Scleractinia</taxon>
        <taxon>Fungiina</taxon>
        <taxon>Poritidae</taxon>
        <taxon>Porites</taxon>
    </lineage>
</organism>
<feature type="disulfide bond" evidence="8">
    <location>
        <begin position="2229"/>
        <end position="2247"/>
    </location>
</feature>
<evidence type="ECO:0000256" key="6">
    <source>
        <dbReference type="ARBA" id="ARBA00023180"/>
    </source>
</evidence>
<feature type="disulfide bond" evidence="8">
    <location>
        <begin position="2241"/>
        <end position="2256"/>
    </location>
</feature>
<evidence type="ECO:0000256" key="9">
    <source>
        <dbReference type="SAM" id="MobiDB-lite"/>
    </source>
</evidence>
<proteinExistence type="inferred from homology"/>
<evidence type="ECO:0000259" key="10">
    <source>
        <dbReference type="PROSITE" id="PS01225"/>
    </source>
</evidence>
<dbReference type="InterPro" id="IPR014853">
    <property type="entry name" value="VWF/SSPO/ZAN-like_Cys-rich_dom"/>
</dbReference>
<dbReference type="InterPro" id="IPR050780">
    <property type="entry name" value="Mucin_vWF_Thrombospondin_sf"/>
</dbReference>
<feature type="domain" description="VWFD" evidence="13">
    <location>
        <begin position="862"/>
        <end position="1036"/>
    </location>
</feature>
<dbReference type="PROSITE" id="PS50022">
    <property type="entry name" value="FA58C_3"/>
    <property type="match status" value="1"/>
</dbReference>
<feature type="compositionally biased region" description="Low complexity" evidence="9">
    <location>
        <begin position="2608"/>
        <end position="2621"/>
    </location>
</feature>
<feature type="region of interest" description="Disordered" evidence="9">
    <location>
        <begin position="1299"/>
        <end position="1815"/>
    </location>
</feature>
<dbReference type="SMART" id="SM00231">
    <property type="entry name" value="FA58C"/>
    <property type="match status" value="1"/>
</dbReference>
<evidence type="ECO:0000256" key="7">
    <source>
        <dbReference type="PROSITE-ProRule" id="PRU00039"/>
    </source>
</evidence>
<feature type="compositionally biased region" description="Low complexity" evidence="9">
    <location>
        <begin position="1645"/>
        <end position="1663"/>
    </location>
</feature>
<dbReference type="PROSITE" id="PS01225">
    <property type="entry name" value="CTCK_2"/>
    <property type="match status" value="1"/>
</dbReference>
<feature type="region of interest" description="Disordered" evidence="9">
    <location>
        <begin position="2326"/>
        <end position="2386"/>
    </location>
</feature>
<dbReference type="CDD" id="cd00057">
    <property type="entry name" value="FA58C"/>
    <property type="match status" value="1"/>
</dbReference>
<keyword evidence="4" id="KW-0130">Cell adhesion</keyword>
<feature type="compositionally biased region" description="Polar residues" evidence="9">
    <location>
        <begin position="2646"/>
        <end position="2683"/>
    </location>
</feature>
<dbReference type="PROSITE" id="PS01209">
    <property type="entry name" value="LDLRA_1"/>
    <property type="match status" value="3"/>
</dbReference>
<dbReference type="SUPFAM" id="SSF57424">
    <property type="entry name" value="LDL receptor-like module"/>
    <property type="match status" value="3"/>
</dbReference>
<dbReference type="Gene3D" id="2.10.70.10">
    <property type="entry name" value="Complement Module, domain 1"/>
    <property type="match status" value="1"/>
</dbReference>
<keyword evidence="3" id="KW-0677">Repeat</keyword>
<evidence type="ECO:0000259" key="11">
    <source>
        <dbReference type="PROSITE" id="PS50022"/>
    </source>
</evidence>
<dbReference type="SUPFAM" id="SSF57567">
    <property type="entry name" value="Serine protease inhibitors"/>
    <property type="match status" value="5"/>
</dbReference>
<evidence type="ECO:0000256" key="5">
    <source>
        <dbReference type="ARBA" id="ARBA00023157"/>
    </source>
</evidence>
<dbReference type="CDD" id="cd19941">
    <property type="entry name" value="TIL"/>
    <property type="match status" value="5"/>
</dbReference>
<dbReference type="CDD" id="cd00112">
    <property type="entry name" value="LDLa"/>
    <property type="match status" value="2"/>
</dbReference>
<dbReference type="Gene3D" id="4.10.400.10">
    <property type="entry name" value="Low-density Lipoprotein Receptor"/>
    <property type="match status" value="3"/>
</dbReference>
<comment type="caution">
    <text evidence="14">The sequence shown here is derived from an EMBL/GenBank/DDBJ whole genome shotgun (WGS) entry which is preliminary data.</text>
</comment>
<dbReference type="InterPro" id="IPR000421">
    <property type="entry name" value="FA58C"/>
</dbReference>
<dbReference type="PANTHER" id="PTHR11339:SF386">
    <property type="entry name" value="HEMOLECTIN, ISOFORM A"/>
    <property type="match status" value="1"/>
</dbReference>
<evidence type="ECO:0008006" key="16">
    <source>
        <dbReference type="Google" id="ProtNLM"/>
    </source>
</evidence>
<dbReference type="SMART" id="SM00216">
    <property type="entry name" value="VWD"/>
    <property type="match status" value="3"/>
</dbReference>
<feature type="domain" description="VWFC" evidence="12">
    <location>
        <begin position="2915"/>
        <end position="2968"/>
    </location>
</feature>
<feature type="compositionally biased region" description="Low complexity" evidence="9">
    <location>
        <begin position="1686"/>
        <end position="1724"/>
    </location>
</feature>
<feature type="compositionally biased region" description="Polar residues" evidence="9">
    <location>
        <begin position="1305"/>
        <end position="1316"/>
    </location>
</feature>
<dbReference type="Pfam" id="PF23244">
    <property type="entry name" value="VWF"/>
    <property type="match status" value="1"/>
</dbReference>
<dbReference type="SMART" id="SM00832">
    <property type="entry name" value="C8"/>
    <property type="match status" value="3"/>
</dbReference>
<keyword evidence="5 7" id="KW-1015">Disulfide bond</keyword>
<feature type="disulfide bond" evidence="8">
    <location>
        <begin position="2265"/>
        <end position="2283"/>
    </location>
</feature>
<feature type="compositionally biased region" description="Low complexity" evidence="9">
    <location>
        <begin position="2692"/>
        <end position="2719"/>
    </location>
</feature>